<gene>
    <name evidence="3" type="ORF">K9B37_22575</name>
</gene>
<dbReference type="EMBL" id="JAIRBM010000026">
    <property type="protein sequence ID" value="MBZ6079048.1"/>
    <property type="molecule type" value="Genomic_DNA"/>
</dbReference>
<protein>
    <submittedName>
        <fullName evidence="3">DUF2264 domain-containing protein</fullName>
    </submittedName>
</protein>
<evidence type="ECO:0000259" key="2">
    <source>
        <dbReference type="Pfam" id="PF20938"/>
    </source>
</evidence>
<dbReference type="Pfam" id="PF20938">
    <property type="entry name" value="DUF2264_C"/>
    <property type="match status" value="1"/>
</dbReference>
<dbReference type="Pfam" id="PF10022">
    <property type="entry name" value="DUF2264"/>
    <property type="match status" value="1"/>
</dbReference>
<dbReference type="InterPro" id="IPR016624">
    <property type="entry name" value="UCP014753"/>
</dbReference>
<dbReference type="PANTHER" id="PTHR35339:SF4">
    <property type="entry name" value="LINALOOL DEHYDRATASE_ISOMERASE DOMAIN-CONTAINING PROTEIN"/>
    <property type="match status" value="1"/>
</dbReference>
<sequence length="620" mass="68293">MPVFTPPADLFNPLADNPCRTREDVERALQALVRPLEAFRSPGGARVRLDAAAAHFDLAAADFEGFARPLWGLAPAAAGGATWIDWEPVARGLAAGTDPEHPEYWGAVGDRDQRLVELAAIGLTLRLAGEHVWEPLSDRQKRNVADYLLAARLKEYADNNWKFFRLMVDMGLKAVGVSFDPEPSDRFRGEIDALYLGDGWYRDGSPRHVDHYIPFAFHFYGLILATLDDDARNERFRERAKAFSADISRWYADDGAALVFGRSMTYRFATAGIWGAMAFASEEALPWGVIKGYYLRQLRWWTRQPIAHRDGVLSVGYTYPNLLMSESYNSASSPYWALKAFLPLALPADHPFWSAEELPCPARPASRALRHPGMVVSNPPGDSIALSSGQQNLTMRFGAEKYAKFAYSARYGFSVESDERRFFDAVLDGVIGFSDDGRHGRTREANEIALIAHETLYALWRPFPDVEVESWVYWAEPFHVRVHRVRTPRPLHTIEGGFAVARQGDIAPIVDESAGRALVETKADLSAIVDLNSTLGRTGRAHRAPPNTNLIAPKTIVPQLLGQIPAGESLLACAVTAQGNPTALRDALGSLPPSPDVTALERLMAGSGVPVTAMTGAADR</sequence>
<evidence type="ECO:0000313" key="4">
    <source>
        <dbReference type="Proteomes" id="UP000704176"/>
    </source>
</evidence>
<organism evidence="3 4">
    <name type="scientific">Microvirga puerhi</name>
    <dbReference type="NCBI Taxonomy" id="2876078"/>
    <lineage>
        <taxon>Bacteria</taxon>
        <taxon>Pseudomonadati</taxon>
        <taxon>Pseudomonadota</taxon>
        <taxon>Alphaproteobacteria</taxon>
        <taxon>Hyphomicrobiales</taxon>
        <taxon>Methylobacteriaceae</taxon>
        <taxon>Microvirga</taxon>
    </lineage>
</organism>
<feature type="domain" description="DUF2264" evidence="1">
    <location>
        <begin position="21"/>
        <end position="359"/>
    </location>
</feature>
<evidence type="ECO:0000313" key="3">
    <source>
        <dbReference type="EMBL" id="MBZ6079048.1"/>
    </source>
</evidence>
<reference evidence="3 4" key="1">
    <citation type="submission" date="2021-09" db="EMBL/GenBank/DDBJ databases">
        <title>The complete genome sequence of a new microorganism.</title>
        <authorList>
            <person name="Zi Z."/>
        </authorList>
    </citation>
    <scope>NUCLEOTIDE SEQUENCE [LARGE SCALE GENOMIC DNA]</scope>
    <source>
        <strain evidence="3 4">WGZ8</strain>
    </source>
</reference>
<comment type="caution">
    <text evidence="3">The sequence shown here is derived from an EMBL/GenBank/DDBJ whole genome shotgun (WGS) entry which is preliminary data.</text>
</comment>
<accession>A0ABS7VTY9</accession>
<name>A0ABS7VTY9_9HYPH</name>
<evidence type="ECO:0000259" key="1">
    <source>
        <dbReference type="Pfam" id="PF10022"/>
    </source>
</evidence>
<dbReference type="PANTHER" id="PTHR35339">
    <property type="entry name" value="LINALOOL DEHYDRATASE_ISOMERASE DOMAIN-CONTAINING PROTEIN"/>
    <property type="match status" value="1"/>
</dbReference>
<keyword evidence="4" id="KW-1185">Reference proteome</keyword>
<proteinExistence type="predicted"/>
<dbReference type="InterPro" id="IPR049349">
    <property type="entry name" value="DUF2264_N"/>
</dbReference>
<dbReference type="RefSeq" id="WP_224315796.1">
    <property type="nucleotide sequence ID" value="NZ_JAIRBM010000026.1"/>
</dbReference>
<dbReference type="InterPro" id="IPR049237">
    <property type="entry name" value="DUF2264_C"/>
</dbReference>
<dbReference type="PIRSF" id="PIRSF014753">
    <property type="entry name" value="UCP014753"/>
    <property type="match status" value="1"/>
</dbReference>
<feature type="domain" description="DUF2264" evidence="2">
    <location>
        <begin position="365"/>
        <end position="575"/>
    </location>
</feature>
<dbReference type="Proteomes" id="UP000704176">
    <property type="component" value="Unassembled WGS sequence"/>
</dbReference>